<evidence type="ECO:0000256" key="3">
    <source>
        <dbReference type="ARBA" id="ARBA00022598"/>
    </source>
</evidence>
<dbReference type="STRING" id="1429043.X474_04955"/>
<dbReference type="SUPFAM" id="SSF52210">
    <property type="entry name" value="Succinyl-CoA synthetase domains"/>
    <property type="match status" value="1"/>
</dbReference>
<comment type="caution">
    <text evidence="9">The sequence shown here is derived from an EMBL/GenBank/DDBJ whole genome shotgun (WGS) entry which is preliminary data.</text>
</comment>
<dbReference type="InterPro" id="IPR013815">
    <property type="entry name" value="ATP_grasp_subdomain_1"/>
</dbReference>
<dbReference type="GO" id="GO:0006099">
    <property type="term" value="P:tricarboxylic acid cycle"/>
    <property type="evidence" value="ECO:0007669"/>
    <property type="project" value="InterPro"/>
</dbReference>
<dbReference type="GO" id="GO:0006104">
    <property type="term" value="P:succinyl-CoA metabolic process"/>
    <property type="evidence" value="ECO:0007669"/>
    <property type="project" value="TreeGrafter"/>
</dbReference>
<name>A0A0D2JAF3_9BACT</name>
<dbReference type="InterPro" id="IPR011761">
    <property type="entry name" value="ATP-grasp"/>
</dbReference>
<keyword evidence="7" id="KW-0067">ATP-binding</keyword>
<dbReference type="PANTHER" id="PTHR11815:SF10">
    <property type="entry name" value="SUCCINATE--COA LIGASE [GDP-FORMING] SUBUNIT BETA, MITOCHONDRIAL"/>
    <property type="match status" value="1"/>
</dbReference>
<dbReference type="AlphaFoldDB" id="A0A0D2JAF3"/>
<keyword evidence="6" id="KW-0460">Magnesium</keyword>
<dbReference type="PANTHER" id="PTHR11815">
    <property type="entry name" value="SUCCINYL-COA SYNTHETASE BETA CHAIN"/>
    <property type="match status" value="1"/>
</dbReference>
<evidence type="ECO:0000259" key="8">
    <source>
        <dbReference type="PROSITE" id="PS50975"/>
    </source>
</evidence>
<dbReference type="PIRSF" id="PIRSF001554">
    <property type="entry name" value="SucCS_beta"/>
    <property type="match status" value="1"/>
</dbReference>
<evidence type="ECO:0000256" key="1">
    <source>
        <dbReference type="ARBA" id="ARBA00001946"/>
    </source>
</evidence>
<keyword evidence="3" id="KW-0436">Ligase</keyword>
<dbReference type="InterPro" id="IPR005811">
    <property type="entry name" value="SUCC_ACL_C"/>
</dbReference>
<dbReference type="InParanoid" id="A0A0D2JAF3"/>
<proteinExistence type="inferred from homology"/>
<dbReference type="Gene3D" id="3.40.50.261">
    <property type="entry name" value="Succinyl-CoA synthetase domains"/>
    <property type="match status" value="1"/>
</dbReference>
<gene>
    <name evidence="9" type="ORF">X474_04955</name>
</gene>
<dbReference type="PROSITE" id="PS50975">
    <property type="entry name" value="ATP_GRASP"/>
    <property type="match status" value="1"/>
</dbReference>
<dbReference type="SUPFAM" id="SSF56059">
    <property type="entry name" value="Glutathione synthetase ATP-binding domain-like"/>
    <property type="match status" value="1"/>
</dbReference>
<dbReference type="EMBL" id="AZAC01000004">
    <property type="protein sequence ID" value="KIX15114.1"/>
    <property type="molecule type" value="Genomic_DNA"/>
</dbReference>
<evidence type="ECO:0000313" key="10">
    <source>
        <dbReference type="Proteomes" id="UP000032233"/>
    </source>
</evidence>
<comment type="cofactor">
    <cofactor evidence="1">
        <name>Mg(2+)</name>
        <dbReference type="ChEBI" id="CHEBI:18420"/>
    </cofactor>
</comment>
<dbReference type="InterPro" id="IPR013650">
    <property type="entry name" value="ATP-grasp_succ-CoA_synth-type"/>
</dbReference>
<dbReference type="PATRIC" id="fig|1429043.3.peg.1057"/>
<evidence type="ECO:0000313" key="9">
    <source>
        <dbReference type="EMBL" id="KIX15114.1"/>
    </source>
</evidence>
<dbReference type="GO" id="GO:0042709">
    <property type="term" value="C:succinate-CoA ligase complex"/>
    <property type="evidence" value="ECO:0007669"/>
    <property type="project" value="TreeGrafter"/>
</dbReference>
<accession>A0A0D2JAF3</accession>
<dbReference type="Gene3D" id="3.30.470.20">
    <property type="entry name" value="ATP-grasp fold, B domain"/>
    <property type="match status" value="1"/>
</dbReference>
<evidence type="ECO:0000256" key="2">
    <source>
        <dbReference type="ARBA" id="ARBA00009182"/>
    </source>
</evidence>
<sequence>MKLLEFQAKKIMAQNGIPIPSSQLVEGVSDLEGLSYPVVLKAQIPVGGRGKAGAVHLVNGLDEARSVTEALLDNEVKGYRIKTLLAEEAVDIKQEIYLCCLNDKEANRPMLVASREGGVDIEQLAKESPHKILHKRIDPLVGLMDYDIQGLAAGLGIPADAEFKKVVRGLWNILRNQDATLVEINPLAITNQGPCALDGKIILDDNAAYRFKEQRQKLKEEQSDRIVQERSNAEELADKYEISYVLLDGDIGIIADGAGTGMLTLDLVKDLGGKPANFCEMGGKAAAEAAEQAMEIVMANTGVKSLLISLIGGLTRMDQVAEGIDAYLKKNPSQVPVSVRMCGTKAEEGIQILAAHGIKAQADLFETARQAVQVVR</sequence>
<comment type="similarity">
    <text evidence="2">Belongs to the succinate/malate CoA ligase beta subunit family.</text>
</comment>
<reference evidence="9 10" key="1">
    <citation type="submission" date="2013-11" db="EMBL/GenBank/DDBJ databases">
        <title>Metagenomic analysis of a methanogenic consortium involved in long chain n-alkane degradation.</title>
        <authorList>
            <person name="Davidova I.A."/>
            <person name="Callaghan A.V."/>
            <person name="Wawrik B."/>
            <person name="Pruitt S."/>
            <person name="Marks C."/>
            <person name="Duncan K.E."/>
            <person name="Suflita J.M."/>
        </authorList>
    </citation>
    <scope>NUCLEOTIDE SEQUENCE [LARGE SCALE GENOMIC DNA]</scope>
    <source>
        <strain evidence="9 10">SPR</strain>
    </source>
</reference>
<dbReference type="FunFam" id="3.30.470.20:FF:000002">
    <property type="entry name" value="Succinate--CoA ligase [ADP-forming] subunit beta"/>
    <property type="match status" value="1"/>
</dbReference>
<keyword evidence="10" id="KW-1185">Reference proteome</keyword>
<keyword evidence="4" id="KW-0479">Metal-binding</keyword>
<feature type="domain" description="ATP-grasp" evidence="8">
    <location>
        <begin position="9"/>
        <end position="220"/>
    </location>
</feature>
<dbReference type="InterPro" id="IPR016102">
    <property type="entry name" value="Succinyl-CoA_synth-like"/>
</dbReference>
<keyword evidence="5 7" id="KW-0547">Nucleotide-binding</keyword>
<protein>
    <submittedName>
        <fullName evidence="9">Succinyl-CoA synthetase subunit beta</fullName>
    </submittedName>
</protein>
<evidence type="ECO:0000256" key="6">
    <source>
        <dbReference type="ARBA" id="ARBA00022842"/>
    </source>
</evidence>
<dbReference type="Pfam" id="PF00549">
    <property type="entry name" value="Ligase_CoA"/>
    <property type="match status" value="1"/>
</dbReference>
<dbReference type="InterPro" id="IPR005809">
    <property type="entry name" value="Succ_CoA_ligase-like_bsu"/>
</dbReference>
<dbReference type="Proteomes" id="UP000032233">
    <property type="component" value="Unassembled WGS sequence"/>
</dbReference>
<dbReference type="Gene3D" id="3.30.1490.20">
    <property type="entry name" value="ATP-grasp fold, A domain"/>
    <property type="match status" value="1"/>
</dbReference>
<evidence type="ECO:0000256" key="5">
    <source>
        <dbReference type="ARBA" id="ARBA00022741"/>
    </source>
</evidence>
<organism evidence="9 10">
    <name type="scientific">Dethiosulfatarculus sandiegensis</name>
    <dbReference type="NCBI Taxonomy" id="1429043"/>
    <lineage>
        <taxon>Bacteria</taxon>
        <taxon>Pseudomonadati</taxon>
        <taxon>Thermodesulfobacteriota</taxon>
        <taxon>Desulfarculia</taxon>
        <taxon>Desulfarculales</taxon>
        <taxon>Desulfarculaceae</taxon>
        <taxon>Dethiosulfatarculus</taxon>
    </lineage>
</organism>
<dbReference type="GO" id="GO:0005524">
    <property type="term" value="F:ATP binding"/>
    <property type="evidence" value="ECO:0007669"/>
    <property type="project" value="UniProtKB-UniRule"/>
</dbReference>
<dbReference type="OrthoDB" id="9802602at2"/>
<evidence type="ECO:0000256" key="7">
    <source>
        <dbReference type="PROSITE-ProRule" id="PRU00409"/>
    </source>
</evidence>
<dbReference type="RefSeq" id="WP_044347040.1">
    <property type="nucleotide sequence ID" value="NZ_AZAC01000004.1"/>
</dbReference>
<dbReference type="Pfam" id="PF08442">
    <property type="entry name" value="ATP-grasp_2"/>
    <property type="match status" value="1"/>
</dbReference>
<evidence type="ECO:0000256" key="4">
    <source>
        <dbReference type="ARBA" id="ARBA00022723"/>
    </source>
</evidence>
<dbReference type="GO" id="GO:0046872">
    <property type="term" value="F:metal ion binding"/>
    <property type="evidence" value="ECO:0007669"/>
    <property type="project" value="UniProtKB-KW"/>
</dbReference>
<dbReference type="GO" id="GO:0004775">
    <property type="term" value="F:succinate-CoA ligase (ADP-forming) activity"/>
    <property type="evidence" value="ECO:0007669"/>
    <property type="project" value="TreeGrafter"/>
</dbReference>